<evidence type="ECO:0000259" key="2">
    <source>
        <dbReference type="PROSITE" id="PS50894"/>
    </source>
</evidence>
<feature type="domain" description="HPt" evidence="2">
    <location>
        <begin position="20"/>
        <end position="115"/>
    </location>
</feature>
<dbReference type="EMBL" id="DWZA01000109">
    <property type="protein sequence ID" value="HJA72536.1"/>
    <property type="molecule type" value="Genomic_DNA"/>
</dbReference>
<protein>
    <submittedName>
        <fullName evidence="3">Hpt domain-containing protein</fullName>
    </submittedName>
</protein>
<evidence type="ECO:0000313" key="4">
    <source>
        <dbReference type="Proteomes" id="UP000823900"/>
    </source>
</evidence>
<dbReference type="SUPFAM" id="SSF47226">
    <property type="entry name" value="Histidine-containing phosphotransfer domain, HPT domain"/>
    <property type="match status" value="1"/>
</dbReference>
<organism evidence="3 4">
    <name type="scientific">Candidatus Lachnoclostridium stercoravium</name>
    <dbReference type="NCBI Taxonomy" id="2838633"/>
    <lineage>
        <taxon>Bacteria</taxon>
        <taxon>Bacillati</taxon>
        <taxon>Bacillota</taxon>
        <taxon>Clostridia</taxon>
        <taxon>Lachnospirales</taxon>
        <taxon>Lachnospiraceae</taxon>
    </lineage>
</organism>
<name>A0A9D2KQY8_9FIRM</name>
<dbReference type="AlphaFoldDB" id="A0A9D2KQY8"/>
<proteinExistence type="predicted"/>
<feature type="modified residue" description="Phosphohistidine" evidence="1">
    <location>
        <position position="61"/>
    </location>
</feature>
<evidence type="ECO:0000313" key="3">
    <source>
        <dbReference type="EMBL" id="HJA72536.1"/>
    </source>
</evidence>
<dbReference type="GO" id="GO:0000160">
    <property type="term" value="P:phosphorelay signal transduction system"/>
    <property type="evidence" value="ECO:0007669"/>
    <property type="project" value="InterPro"/>
</dbReference>
<evidence type="ECO:0000256" key="1">
    <source>
        <dbReference type="PROSITE-ProRule" id="PRU00110"/>
    </source>
</evidence>
<dbReference type="PROSITE" id="PS50894">
    <property type="entry name" value="HPT"/>
    <property type="match status" value="1"/>
</dbReference>
<dbReference type="Proteomes" id="UP000823900">
    <property type="component" value="Unassembled WGS sequence"/>
</dbReference>
<dbReference type="Gene3D" id="1.20.120.160">
    <property type="entry name" value="HPT domain"/>
    <property type="match status" value="1"/>
</dbReference>
<accession>A0A9D2KQY8</accession>
<comment type="caution">
    <text evidence="3">The sequence shown here is derived from an EMBL/GenBank/DDBJ whole genome shotgun (WGS) entry which is preliminary data.</text>
</comment>
<dbReference type="Pfam" id="PF01627">
    <property type="entry name" value="Hpt"/>
    <property type="match status" value="1"/>
</dbReference>
<keyword evidence="1" id="KW-0597">Phosphoprotein</keyword>
<gene>
    <name evidence="3" type="ORF">IAA07_13350</name>
</gene>
<sequence>MDTKTFYEIIGSDGDKVLARFMGKEAMVVRFLKKFLDDRNFEEGKQAIEEKDYKKLETAAHTLKGICGNLGLERLYGLSADVVAEVRAGKGEEAEKKYGELEEEYKKITALISQM</sequence>
<reference evidence="3" key="1">
    <citation type="journal article" date="2021" name="PeerJ">
        <title>Extensive microbial diversity within the chicken gut microbiome revealed by metagenomics and culture.</title>
        <authorList>
            <person name="Gilroy R."/>
            <person name="Ravi A."/>
            <person name="Getino M."/>
            <person name="Pursley I."/>
            <person name="Horton D.L."/>
            <person name="Alikhan N.F."/>
            <person name="Baker D."/>
            <person name="Gharbi K."/>
            <person name="Hall N."/>
            <person name="Watson M."/>
            <person name="Adriaenssens E.M."/>
            <person name="Foster-Nyarko E."/>
            <person name="Jarju S."/>
            <person name="Secka A."/>
            <person name="Antonio M."/>
            <person name="Oren A."/>
            <person name="Chaudhuri R.R."/>
            <person name="La Ragione R."/>
            <person name="Hildebrand F."/>
            <person name="Pallen M.J."/>
        </authorList>
    </citation>
    <scope>NUCLEOTIDE SEQUENCE</scope>
    <source>
        <strain evidence="3">CHK178-16964</strain>
    </source>
</reference>
<reference evidence="3" key="2">
    <citation type="submission" date="2021-04" db="EMBL/GenBank/DDBJ databases">
        <authorList>
            <person name="Gilroy R."/>
        </authorList>
    </citation>
    <scope>NUCLEOTIDE SEQUENCE</scope>
    <source>
        <strain evidence="3">CHK178-16964</strain>
    </source>
</reference>
<dbReference type="InterPro" id="IPR008207">
    <property type="entry name" value="Sig_transdc_His_kin_Hpt_dom"/>
</dbReference>
<dbReference type="InterPro" id="IPR036641">
    <property type="entry name" value="HPT_dom_sf"/>
</dbReference>